<keyword evidence="1" id="KW-0325">Glycoprotein</keyword>
<dbReference type="InterPro" id="IPR001627">
    <property type="entry name" value="Semap_dom"/>
</dbReference>
<keyword evidence="4" id="KW-0472">Membrane</keyword>
<dbReference type="PANTHER" id="PTHR11036:SF72">
    <property type="entry name" value="SEMAPHORIN-4F"/>
    <property type="match status" value="1"/>
</dbReference>
<comment type="caution">
    <text evidence="6">The sequence shown here is derived from an EMBL/GenBank/DDBJ whole genome shotgun (WGS) entry which is preliminary data.</text>
</comment>
<dbReference type="PROSITE" id="PS51004">
    <property type="entry name" value="SEMA"/>
    <property type="match status" value="1"/>
</dbReference>
<evidence type="ECO:0000256" key="4">
    <source>
        <dbReference type="SAM" id="Phobius"/>
    </source>
</evidence>
<feature type="transmembrane region" description="Helical" evidence="4">
    <location>
        <begin position="591"/>
        <end position="612"/>
    </location>
</feature>
<dbReference type="GO" id="GO:0045499">
    <property type="term" value="F:chemorepellent activity"/>
    <property type="evidence" value="ECO:0007669"/>
    <property type="project" value="TreeGrafter"/>
</dbReference>
<dbReference type="GO" id="GO:0001755">
    <property type="term" value="P:neural crest cell migration"/>
    <property type="evidence" value="ECO:0007669"/>
    <property type="project" value="TreeGrafter"/>
</dbReference>
<dbReference type="InterPro" id="IPR015943">
    <property type="entry name" value="WD40/YVTN_repeat-like_dom_sf"/>
</dbReference>
<dbReference type="Gene3D" id="2.130.10.10">
    <property type="entry name" value="YVTN repeat-like/Quinoprotein amine dehydrogenase"/>
    <property type="match status" value="1"/>
</dbReference>
<evidence type="ECO:0000313" key="7">
    <source>
        <dbReference type="Proteomes" id="UP000290572"/>
    </source>
</evidence>
<keyword evidence="4" id="KW-1133">Transmembrane helix</keyword>
<evidence type="ECO:0000259" key="5">
    <source>
        <dbReference type="PROSITE" id="PS51004"/>
    </source>
</evidence>
<dbReference type="SUPFAM" id="SSF101912">
    <property type="entry name" value="Sema domain"/>
    <property type="match status" value="1"/>
</dbReference>
<evidence type="ECO:0000256" key="2">
    <source>
        <dbReference type="PROSITE-ProRule" id="PRU00352"/>
    </source>
</evidence>
<dbReference type="PANTHER" id="PTHR11036">
    <property type="entry name" value="SEMAPHORIN"/>
    <property type="match status" value="1"/>
</dbReference>
<comment type="caution">
    <text evidence="2">Lacks conserved residue(s) required for the propagation of feature annotation.</text>
</comment>
<dbReference type="GO" id="GO:0071526">
    <property type="term" value="P:semaphorin-plexin signaling pathway"/>
    <property type="evidence" value="ECO:0007669"/>
    <property type="project" value="TreeGrafter"/>
</dbReference>
<feature type="compositionally biased region" description="Polar residues" evidence="3">
    <location>
        <begin position="638"/>
        <end position="650"/>
    </location>
</feature>
<sequence>MDSQTVFVKGSKADKPQKIPNGETTVGMAILDESRLKGYWKIRPANISRLGSPDFSGVNNFSTFLLDRVSGVLYIGARDAVIAVDTANLSKMKMDDCKNYVRLLEFLGDGHIYACGTFAFDPQCTFINISSFSLEKHEDGSMKMETGKGKCPFEPSQHYTAVMAGGILYTAATSNFLGTMYDISRATGIEQERIRTEQSINWLSDPEFVSSAFIQEDEKNNPTGEDDKIYFFFTEVAKEYDLYTKVKVPRVARVCKSDVGGMKTLQRRWTTFLKAQLVCEDRASGQRFNVLTDVFTVQHQPGDPSSTHFYGIFTSQWEREELSAVCVYSLEEITKVMNGPFKELKKTCENWINPEPIPTPRPGQCLNSALKEQGFESSLKLPDKVLTFVRDHPLMENSVVAAPLMIRNGITYTKLAVTLPMASSDLKQHMTTILHLGTDRGELHKVAVVGPNANLIEEVPLFSAQEPDEALVGTPFSLVKLPIVNCSLYSTCLCSPPVIVMRVEKGQRVLLSCVQVSPRPCHWDHPLRSHTRRHNYDLEVQVTADSVGTYVCLCDEVGRDQPPCRRAEYQLTLDNPSMEENVAIAGGRHFVATHIMLFLVGFILGGILLFLICKRQGGMRGGGHSSSTLEKGRDLLPSTDTPQSPSSASLLSEAVPLTEKRNGTLNGHGHNMHPGGHSGRHIYANSSGLKLQESAVNLAEELDGRERAGPDVMKLSSTVERQIEYGEDRNPGEVLHIRFQKNPNQKLKYLEAEPKILGVTQIALAVFFTFTVVVFYMNGMVMYTDLAMATGDAASLIIIIAGSLAIAAQNLHLPTLKACLGMQVVACTASVISIFLHFSIFPAILQCWVQEPEPSQKTPCKNLGIGLGNYLGLQKLVMAVQIALSATLAAYCCKVIQCCSPVSSVPVITIDGPPDPQ</sequence>
<gene>
    <name evidence="6" type="ORF">ROHU_035929</name>
</gene>
<accession>A0A498NTJ4</accession>
<dbReference type="Proteomes" id="UP000290572">
    <property type="component" value="Unassembled WGS sequence"/>
</dbReference>
<dbReference type="Pfam" id="PF19428">
    <property type="entry name" value="Sema4F_C"/>
    <property type="match status" value="1"/>
</dbReference>
<dbReference type="STRING" id="84645.A0A498NTJ4"/>
<dbReference type="EMBL" id="QBIY01011125">
    <property type="protein sequence ID" value="RXN35452.1"/>
    <property type="molecule type" value="Genomic_DNA"/>
</dbReference>
<dbReference type="GO" id="GO:0030335">
    <property type="term" value="P:positive regulation of cell migration"/>
    <property type="evidence" value="ECO:0007669"/>
    <property type="project" value="TreeGrafter"/>
</dbReference>
<keyword evidence="4" id="KW-0812">Transmembrane</keyword>
<proteinExistence type="predicted"/>
<feature type="domain" description="Sema" evidence="5">
    <location>
        <begin position="1"/>
        <end position="498"/>
    </location>
</feature>
<evidence type="ECO:0000256" key="1">
    <source>
        <dbReference type="ARBA" id="ARBA00023180"/>
    </source>
</evidence>
<dbReference type="AlphaFoldDB" id="A0A498NTJ4"/>
<feature type="region of interest" description="Disordered" evidence="3">
    <location>
        <begin position="621"/>
        <end position="654"/>
    </location>
</feature>
<dbReference type="GO" id="GO:0005886">
    <property type="term" value="C:plasma membrane"/>
    <property type="evidence" value="ECO:0007669"/>
    <property type="project" value="TreeGrafter"/>
</dbReference>
<dbReference type="GO" id="GO:0007411">
    <property type="term" value="P:axon guidance"/>
    <property type="evidence" value="ECO:0007669"/>
    <property type="project" value="TreeGrafter"/>
</dbReference>
<protein>
    <submittedName>
        <fullName evidence="6">Semaphorin-4F-like isoform X1</fullName>
    </submittedName>
</protein>
<dbReference type="SMART" id="SM00630">
    <property type="entry name" value="Sema"/>
    <property type="match status" value="1"/>
</dbReference>
<reference evidence="6 7" key="1">
    <citation type="submission" date="2018-03" db="EMBL/GenBank/DDBJ databases">
        <title>Draft genome sequence of Rohu Carp (Labeo rohita).</title>
        <authorList>
            <person name="Das P."/>
            <person name="Kushwaha B."/>
            <person name="Joshi C.G."/>
            <person name="Kumar D."/>
            <person name="Nagpure N.S."/>
            <person name="Sahoo L."/>
            <person name="Das S.P."/>
            <person name="Bit A."/>
            <person name="Patnaik S."/>
            <person name="Meher P.K."/>
            <person name="Jayasankar P."/>
            <person name="Koringa P.G."/>
            <person name="Patel N.V."/>
            <person name="Hinsu A.T."/>
            <person name="Kumar R."/>
            <person name="Pandey M."/>
            <person name="Agarwal S."/>
            <person name="Srivastava S."/>
            <person name="Singh M."/>
            <person name="Iquebal M.A."/>
            <person name="Jaiswal S."/>
            <person name="Angadi U.B."/>
            <person name="Kumar N."/>
            <person name="Raza M."/>
            <person name="Shah T.M."/>
            <person name="Rai A."/>
            <person name="Jena J.K."/>
        </authorList>
    </citation>
    <scope>NUCLEOTIDE SEQUENCE [LARGE SCALE GENOMIC DNA]</scope>
    <source>
        <strain evidence="6">DASCIFA01</strain>
        <tissue evidence="6">Testis</tissue>
    </source>
</reference>
<feature type="transmembrane region" description="Helical" evidence="4">
    <location>
        <begin position="789"/>
        <end position="808"/>
    </location>
</feature>
<dbReference type="GO" id="GO:0030215">
    <property type="term" value="F:semaphorin receptor binding"/>
    <property type="evidence" value="ECO:0007669"/>
    <property type="project" value="InterPro"/>
</dbReference>
<feature type="transmembrane region" description="Helical" evidence="4">
    <location>
        <begin position="820"/>
        <end position="845"/>
    </location>
</feature>
<dbReference type="InterPro" id="IPR036352">
    <property type="entry name" value="Semap_dom_sf"/>
</dbReference>
<organism evidence="6 7">
    <name type="scientific">Labeo rohita</name>
    <name type="common">Indian major carp</name>
    <name type="synonym">Cyprinus rohita</name>
    <dbReference type="NCBI Taxonomy" id="84645"/>
    <lineage>
        <taxon>Eukaryota</taxon>
        <taxon>Metazoa</taxon>
        <taxon>Chordata</taxon>
        <taxon>Craniata</taxon>
        <taxon>Vertebrata</taxon>
        <taxon>Euteleostomi</taxon>
        <taxon>Actinopterygii</taxon>
        <taxon>Neopterygii</taxon>
        <taxon>Teleostei</taxon>
        <taxon>Ostariophysi</taxon>
        <taxon>Cypriniformes</taxon>
        <taxon>Cyprinidae</taxon>
        <taxon>Labeoninae</taxon>
        <taxon>Labeonini</taxon>
        <taxon>Labeo</taxon>
    </lineage>
</organism>
<dbReference type="InterPro" id="IPR027231">
    <property type="entry name" value="Semaphorin"/>
</dbReference>
<evidence type="ECO:0000313" key="6">
    <source>
        <dbReference type="EMBL" id="RXN35452.1"/>
    </source>
</evidence>
<name>A0A498NTJ4_LABRO</name>
<dbReference type="InterPro" id="IPR045791">
    <property type="entry name" value="Sema4F_C"/>
</dbReference>
<evidence type="ECO:0000256" key="3">
    <source>
        <dbReference type="SAM" id="MobiDB-lite"/>
    </source>
</evidence>
<feature type="transmembrane region" description="Helical" evidence="4">
    <location>
        <begin position="756"/>
        <end position="777"/>
    </location>
</feature>
<keyword evidence="7" id="KW-1185">Reference proteome</keyword>
<dbReference type="Pfam" id="PF01403">
    <property type="entry name" value="Sema"/>
    <property type="match status" value="1"/>
</dbReference>